<keyword evidence="4" id="KW-1185">Reference proteome</keyword>
<dbReference type="PANTHER" id="PTHR12526">
    <property type="entry name" value="GLYCOSYLTRANSFERASE"/>
    <property type="match status" value="1"/>
</dbReference>
<evidence type="ECO:0000313" key="4">
    <source>
        <dbReference type="Proteomes" id="UP001500604"/>
    </source>
</evidence>
<dbReference type="PANTHER" id="PTHR12526:SF641">
    <property type="entry name" value="LIPOPOLYSACCHARIDE CORE BIOSYNTHESIS PROTEIN RFAG"/>
    <property type="match status" value="1"/>
</dbReference>
<dbReference type="InterPro" id="IPR001296">
    <property type="entry name" value="Glyco_trans_1"/>
</dbReference>
<feature type="domain" description="Glycosyltransferase subfamily 4-like N-terminal" evidence="2">
    <location>
        <begin position="13"/>
        <end position="173"/>
    </location>
</feature>
<dbReference type="CDD" id="cd03801">
    <property type="entry name" value="GT4_PimA-like"/>
    <property type="match status" value="1"/>
</dbReference>
<name>A0ABP8V4X7_9GAMM</name>
<proteinExistence type="predicted"/>
<protein>
    <submittedName>
        <fullName evidence="3">Glycosyltransferase family 4 protein</fullName>
    </submittedName>
</protein>
<comment type="caution">
    <text evidence="3">The sequence shown here is derived from an EMBL/GenBank/DDBJ whole genome shotgun (WGS) entry which is preliminary data.</text>
</comment>
<sequence length="380" mass="43441">MRLAFILYKFFPFGGLQRDFLRIARTCQARGHDIVVYTMQWDGDRPEGFEIHTWKPRTLSAHARNKKFHAHVFANLKHKPAAVIIGFNKMPGLDVYYAADTCYEDKARHLRSRWYRYGSRYRHFSSYERAVFDRNSHTESLLISAAQKPLFEKYYGTAPERLHLLPPGISRDRRRPENGQAIRTAFRQSFEIDDDELLLLMIGSGFKTKGLDRALLAIKALPETLRRKTRLFVIGQDNPRQFQLQAHKLGIARQITFFSGRDDVPRFLLGADMLIHPAYNENTGTVLLEALVAGLPVFCTEVCGYAHYISDAKAGELIKSPFNQQVMNSQLVKILESAEQRRTWQTNALMFADTADIYSMPEHAADLIETIGVRLSGAAA</sequence>
<dbReference type="RefSeq" id="WP_345197214.1">
    <property type="nucleotide sequence ID" value="NZ_BAABFL010000428.1"/>
</dbReference>
<dbReference type="SUPFAM" id="SSF53756">
    <property type="entry name" value="UDP-Glycosyltransferase/glycogen phosphorylase"/>
    <property type="match status" value="1"/>
</dbReference>
<organism evidence="3 4">
    <name type="scientific">Kistimonas scapharcae</name>
    <dbReference type="NCBI Taxonomy" id="1036133"/>
    <lineage>
        <taxon>Bacteria</taxon>
        <taxon>Pseudomonadati</taxon>
        <taxon>Pseudomonadota</taxon>
        <taxon>Gammaproteobacteria</taxon>
        <taxon>Oceanospirillales</taxon>
        <taxon>Endozoicomonadaceae</taxon>
        <taxon>Kistimonas</taxon>
    </lineage>
</organism>
<dbReference type="Pfam" id="PF13439">
    <property type="entry name" value="Glyco_transf_4"/>
    <property type="match status" value="1"/>
</dbReference>
<dbReference type="EMBL" id="BAABFL010000428">
    <property type="protein sequence ID" value="GAA4650937.1"/>
    <property type="molecule type" value="Genomic_DNA"/>
</dbReference>
<accession>A0ABP8V4X7</accession>
<feature type="domain" description="Glycosyl transferase family 1" evidence="1">
    <location>
        <begin position="184"/>
        <end position="348"/>
    </location>
</feature>
<reference evidence="4" key="1">
    <citation type="journal article" date="2019" name="Int. J. Syst. Evol. Microbiol.">
        <title>The Global Catalogue of Microorganisms (GCM) 10K type strain sequencing project: providing services to taxonomists for standard genome sequencing and annotation.</title>
        <authorList>
            <consortium name="The Broad Institute Genomics Platform"/>
            <consortium name="The Broad Institute Genome Sequencing Center for Infectious Disease"/>
            <person name="Wu L."/>
            <person name="Ma J."/>
        </authorList>
    </citation>
    <scope>NUCLEOTIDE SEQUENCE [LARGE SCALE GENOMIC DNA]</scope>
    <source>
        <strain evidence="4">JCM 17805</strain>
    </source>
</reference>
<dbReference type="Proteomes" id="UP001500604">
    <property type="component" value="Unassembled WGS sequence"/>
</dbReference>
<evidence type="ECO:0000259" key="2">
    <source>
        <dbReference type="Pfam" id="PF13439"/>
    </source>
</evidence>
<dbReference type="Pfam" id="PF00534">
    <property type="entry name" value="Glycos_transf_1"/>
    <property type="match status" value="1"/>
</dbReference>
<dbReference type="InterPro" id="IPR028098">
    <property type="entry name" value="Glyco_trans_4-like_N"/>
</dbReference>
<dbReference type="Gene3D" id="3.40.50.2000">
    <property type="entry name" value="Glycogen Phosphorylase B"/>
    <property type="match status" value="2"/>
</dbReference>
<evidence type="ECO:0000259" key="1">
    <source>
        <dbReference type="Pfam" id="PF00534"/>
    </source>
</evidence>
<gene>
    <name evidence="3" type="ORF">GCM10023116_32200</name>
</gene>
<evidence type="ECO:0000313" key="3">
    <source>
        <dbReference type="EMBL" id="GAA4650937.1"/>
    </source>
</evidence>